<dbReference type="Pfam" id="PF03639">
    <property type="entry name" value="Glyco_hydro_81"/>
    <property type="match status" value="1"/>
</dbReference>
<dbReference type="PROSITE" id="PS52008">
    <property type="entry name" value="GH81"/>
    <property type="match status" value="1"/>
</dbReference>
<evidence type="ECO:0000256" key="2">
    <source>
        <dbReference type="ARBA" id="ARBA00010730"/>
    </source>
</evidence>
<comment type="catalytic activity">
    <reaction evidence="1">
        <text>Hydrolysis of (1-&gt;3)-beta-D-glucosidic linkages in (1-&gt;3)-beta-D-glucans.</text>
        <dbReference type="EC" id="3.2.1.39"/>
    </reaction>
</comment>
<accession>A0A8T2TF70</accession>
<evidence type="ECO:0000256" key="8">
    <source>
        <dbReference type="ARBA" id="ARBA00023326"/>
    </source>
</evidence>
<dbReference type="OrthoDB" id="4473401at2759"/>
<dbReference type="PANTHER" id="PTHR31983:SF0">
    <property type="entry name" value="GLUCAN ENDO-1,3-BETA-D-GLUCOSIDASE 2"/>
    <property type="match status" value="1"/>
</dbReference>
<name>A0A8T2TF70_CERRI</name>
<evidence type="ECO:0000256" key="6">
    <source>
        <dbReference type="ARBA" id="ARBA00023295"/>
    </source>
</evidence>
<organism evidence="11 12">
    <name type="scientific">Ceratopteris richardii</name>
    <name type="common">Triangle waterfern</name>
    <dbReference type="NCBI Taxonomy" id="49495"/>
    <lineage>
        <taxon>Eukaryota</taxon>
        <taxon>Viridiplantae</taxon>
        <taxon>Streptophyta</taxon>
        <taxon>Embryophyta</taxon>
        <taxon>Tracheophyta</taxon>
        <taxon>Polypodiopsida</taxon>
        <taxon>Polypodiidae</taxon>
        <taxon>Polypodiales</taxon>
        <taxon>Pteridineae</taxon>
        <taxon>Pteridaceae</taxon>
        <taxon>Parkerioideae</taxon>
        <taxon>Ceratopteris</taxon>
    </lineage>
</organism>
<evidence type="ECO:0000256" key="5">
    <source>
        <dbReference type="ARBA" id="ARBA00023277"/>
    </source>
</evidence>
<gene>
    <name evidence="11" type="ORF">KP509_13G040800</name>
</gene>
<comment type="similarity">
    <text evidence="2">Belongs to the glycosyl hydrolase 81 family.</text>
</comment>
<dbReference type="InterPro" id="IPR040451">
    <property type="entry name" value="GH81_N"/>
</dbReference>
<reference evidence="11" key="1">
    <citation type="submission" date="2021-08" db="EMBL/GenBank/DDBJ databases">
        <title>WGS assembly of Ceratopteris richardii.</title>
        <authorList>
            <person name="Marchant D.B."/>
            <person name="Chen G."/>
            <person name="Jenkins J."/>
            <person name="Shu S."/>
            <person name="Leebens-Mack J."/>
            <person name="Grimwood J."/>
            <person name="Schmutz J."/>
            <person name="Soltis P."/>
            <person name="Soltis D."/>
            <person name="Chen Z.-H."/>
        </authorList>
    </citation>
    <scope>NUCLEOTIDE SEQUENCE</scope>
    <source>
        <strain evidence="11">Whitten #5841</strain>
        <tissue evidence="11">Leaf</tissue>
    </source>
</reference>
<evidence type="ECO:0000259" key="10">
    <source>
        <dbReference type="Pfam" id="PF17652"/>
    </source>
</evidence>
<proteinExistence type="inferred from homology"/>
<keyword evidence="4" id="KW-0378">Hydrolase</keyword>
<dbReference type="GO" id="GO:0042973">
    <property type="term" value="F:glucan endo-1,3-beta-D-glucosidase activity"/>
    <property type="evidence" value="ECO:0007669"/>
    <property type="project" value="UniProtKB-EC"/>
</dbReference>
<feature type="domain" description="Glycosyl hydrolase family 81 N-terminal" evidence="9">
    <location>
        <begin position="107"/>
        <end position="380"/>
    </location>
</feature>
<keyword evidence="12" id="KW-1185">Reference proteome</keyword>
<dbReference type="GO" id="GO:0052861">
    <property type="term" value="F:endo-1,3(4)-beta-glucanase activity"/>
    <property type="evidence" value="ECO:0007669"/>
    <property type="project" value="InterPro"/>
</dbReference>
<evidence type="ECO:0000256" key="3">
    <source>
        <dbReference type="ARBA" id="ARBA00012780"/>
    </source>
</evidence>
<dbReference type="GO" id="GO:0071555">
    <property type="term" value="P:cell wall organization"/>
    <property type="evidence" value="ECO:0007669"/>
    <property type="project" value="UniProtKB-KW"/>
</dbReference>
<dbReference type="GO" id="GO:0000272">
    <property type="term" value="P:polysaccharide catabolic process"/>
    <property type="evidence" value="ECO:0007669"/>
    <property type="project" value="UniProtKB-KW"/>
</dbReference>
<comment type="caution">
    <text evidence="11">The sequence shown here is derived from an EMBL/GenBank/DDBJ whole genome shotgun (WGS) entry which is preliminary data.</text>
</comment>
<keyword evidence="5" id="KW-0119">Carbohydrate metabolism</keyword>
<dbReference type="EC" id="3.2.1.39" evidence="3"/>
<evidence type="ECO:0000313" key="11">
    <source>
        <dbReference type="EMBL" id="KAH7421108.1"/>
    </source>
</evidence>
<dbReference type="InterPro" id="IPR005200">
    <property type="entry name" value="Endo-beta-glucanase"/>
</dbReference>
<dbReference type="AlphaFoldDB" id="A0A8T2TF70"/>
<evidence type="ECO:0000313" key="12">
    <source>
        <dbReference type="Proteomes" id="UP000825935"/>
    </source>
</evidence>
<dbReference type="Proteomes" id="UP000825935">
    <property type="component" value="Chromosome 13"/>
</dbReference>
<keyword evidence="8" id="KW-0624">Polysaccharide degradation</keyword>
<keyword evidence="6" id="KW-0326">Glycosidase</keyword>
<sequence>MPCPVIKIPCSPSFIRGRRVSNRGNLRSVSANLISVMSLAEKYMQIKAELRKLWDLVKGWSVFKLVERAFSWSRNKLATYGLVRPFPAEWMDHVPDPSPELWSSDLRKRKPLPTNSAWLNFALSKKSKPEYIHPYLISCDNGDLSFCYSDQEHTGCFLEQKFNEDICFGSAEPSQDTHRITSFDDLSVTIQLKGNITVPLVRGCPYITFIFNEPAKARLKSRHKFTITSDRQGNFHTLNLENKQTWILCSSSKVEFTSTSDYAEAKEKFKGCIRIILKNADVDEKLLKEYSETYPVGGTVEFSDFSLKYTWKVPERQVSGKLLMLSLPIHRELMTQEFLKQHEKDISYTGIDGNMKGIASSSWNLSMPKDDKVGFIQNPWYFADAAPGSTATTNREVEMADLIRKDLNMLKRIPENGASAYMYARSFAQLAQVILLANQKKLKSSEVSDAEEYLKTRLTVWIGRRIKYDQKWGGLIVVPQTTSSASNNVGYADGHHTLGYFCYAGAVLAKLNQQWGKAYKHHLCELARDYLCSTDTPKRWLHFLSGPYPFPKLRYFDLWVLHSWGVSGLQESEHGSGLQESEHGRLQLSPSEAVHAYYAGALVGHVYGDEQLRQTGLTLAFLEIKTARLLWHVARDKSVYEGDYRNYPLLLHLWASRREALPPKQDAPTRGQEDDPAKNPVNMQVCPLMPISGFLFQGYAEKLQEAATGSPQFALKAYMGKQPSEAPGDAVIPYSVLLQWACSKSGQT</sequence>
<keyword evidence="7" id="KW-0961">Cell wall biogenesis/degradation</keyword>
<evidence type="ECO:0000259" key="9">
    <source>
        <dbReference type="Pfam" id="PF03639"/>
    </source>
</evidence>
<evidence type="ECO:0000256" key="4">
    <source>
        <dbReference type="ARBA" id="ARBA00022801"/>
    </source>
</evidence>
<dbReference type="Gene3D" id="2.70.98.30">
    <property type="entry name" value="Golgi alpha-mannosidase II, domain 4"/>
    <property type="match status" value="1"/>
</dbReference>
<feature type="domain" description="Glycosyl hydrolase family 81 C-terminal" evidence="10">
    <location>
        <begin position="398"/>
        <end position="645"/>
    </location>
</feature>
<evidence type="ECO:0000256" key="1">
    <source>
        <dbReference type="ARBA" id="ARBA00000382"/>
    </source>
</evidence>
<dbReference type="EMBL" id="CM035418">
    <property type="protein sequence ID" value="KAH7421108.1"/>
    <property type="molecule type" value="Genomic_DNA"/>
</dbReference>
<evidence type="ECO:0000256" key="7">
    <source>
        <dbReference type="ARBA" id="ARBA00023316"/>
    </source>
</evidence>
<protein>
    <recommendedName>
        <fullName evidence="3">glucan endo-1,3-beta-D-glucosidase</fullName>
        <ecNumber evidence="3">3.2.1.39</ecNumber>
    </recommendedName>
</protein>
<dbReference type="Pfam" id="PF17652">
    <property type="entry name" value="Glyco_hydro81C"/>
    <property type="match status" value="1"/>
</dbReference>
<dbReference type="PANTHER" id="PTHR31983">
    <property type="entry name" value="ENDO-1,3(4)-BETA-GLUCANASE 1"/>
    <property type="match status" value="1"/>
</dbReference>
<dbReference type="InterPro" id="IPR040720">
    <property type="entry name" value="GH81_C"/>
</dbReference>